<feature type="transmembrane region" description="Helical" evidence="1">
    <location>
        <begin position="12"/>
        <end position="30"/>
    </location>
</feature>
<dbReference type="AlphaFoldDB" id="G5JJA4"/>
<comment type="caution">
    <text evidence="2">The sequence shown here is derived from an EMBL/GenBank/DDBJ whole genome shotgun (WGS) entry which is preliminary data.</text>
</comment>
<dbReference type="Proteomes" id="UP000005413">
    <property type="component" value="Unassembled WGS sequence"/>
</dbReference>
<evidence type="ECO:0000313" key="2">
    <source>
        <dbReference type="EMBL" id="EHJ07738.1"/>
    </source>
</evidence>
<sequence length="87" mass="10449">MSQLIERFHFTLMNLVILVIFSLSLTDFYSRNIMTMFVLLLLIVIPTFFFELLVPESMNLQQKGKWYLLTILPYMLIIVTIFIYMIF</sequence>
<evidence type="ECO:0000313" key="3">
    <source>
        <dbReference type="Proteomes" id="UP000005413"/>
    </source>
</evidence>
<keyword evidence="1" id="KW-1133">Transmembrane helix</keyword>
<name>G5JJA4_9STAP</name>
<feature type="transmembrane region" description="Helical" evidence="1">
    <location>
        <begin position="36"/>
        <end position="54"/>
    </location>
</feature>
<keyword evidence="1" id="KW-0812">Transmembrane</keyword>
<keyword evidence="1" id="KW-0472">Membrane</keyword>
<keyword evidence="3" id="KW-1185">Reference proteome</keyword>
<accession>G5JJA4</accession>
<reference evidence="2 3" key="1">
    <citation type="journal article" date="2012" name="BMC Genomics">
        <title>Comparative genomic analysis of the genus Staphylococcus including Staphylococcus aureus and its newly described sister species Staphylococcus simiae.</title>
        <authorList>
            <person name="Suzuki H."/>
            <person name="Lefebure T."/>
            <person name="Pavinski Bitar P."/>
            <person name="Stanhope M.J."/>
        </authorList>
    </citation>
    <scope>NUCLEOTIDE SEQUENCE [LARGE SCALE GENOMIC DNA]</scope>
    <source>
        <strain evidence="2 3">CCM 7213</strain>
    </source>
</reference>
<organism evidence="2 3">
    <name type="scientific">Staphylococcus simiae CCM 7213 = CCUG 51256</name>
    <dbReference type="NCBI Taxonomy" id="911238"/>
    <lineage>
        <taxon>Bacteria</taxon>
        <taxon>Bacillati</taxon>
        <taxon>Bacillota</taxon>
        <taxon>Bacilli</taxon>
        <taxon>Bacillales</taxon>
        <taxon>Staphylococcaceae</taxon>
        <taxon>Staphylococcus</taxon>
    </lineage>
</organism>
<proteinExistence type="predicted"/>
<protein>
    <submittedName>
        <fullName evidence="2">Uncharacterized protein</fullName>
    </submittedName>
</protein>
<gene>
    <name evidence="2" type="ORF">SS7213T_07787</name>
</gene>
<evidence type="ECO:0000256" key="1">
    <source>
        <dbReference type="SAM" id="Phobius"/>
    </source>
</evidence>
<feature type="transmembrane region" description="Helical" evidence="1">
    <location>
        <begin position="66"/>
        <end position="86"/>
    </location>
</feature>
<dbReference type="EMBL" id="AEUN01000437">
    <property type="protein sequence ID" value="EHJ07738.1"/>
    <property type="molecule type" value="Genomic_DNA"/>
</dbReference>